<feature type="transmembrane region" description="Helical" evidence="1">
    <location>
        <begin position="6"/>
        <end position="28"/>
    </location>
</feature>
<organism evidence="2 3">
    <name type="scientific">Bacteroides fragilis str. 3998T(B)3</name>
    <dbReference type="NCBI Taxonomy" id="1339316"/>
    <lineage>
        <taxon>Bacteria</taxon>
        <taxon>Pseudomonadati</taxon>
        <taxon>Bacteroidota</taxon>
        <taxon>Bacteroidia</taxon>
        <taxon>Bacteroidales</taxon>
        <taxon>Bacteroidaceae</taxon>
        <taxon>Bacteroides</taxon>
    </lineage>
</organism>
<reference evidence="2 3" key="1">
    <citation type="submission" date="2014-02" db="EMBL/GenBank/DDBJ databases">
        <authorList>
            <person name="Sears C."/>
            <person name="Carroll K."/>
            <person name="Sack B.R."/>
            <person name="Qadri F."/>
            <person name="Myers L.L."/>
            <person name="Chung G.-T."/>
            <person name="Escheverria P."/>
            <person name="Fraser C.M."/>
            <person name="Sadzewicz L."/>
            <person name="Shefchek K.A."/>
            <person name="Tallon L."/>
            <person name="Das S.P."/>
            <person name="Daugherty S."/>
            <person name="Mongodin E.F."/>
        </authorList>
    </citation>
    <scope>NUCLEOTIDE SEQUENCE [LARGE SCALE GENOMIC DNA]</scope>
    <source>
        <strain evidence="3">3998T(B)3</strain>
    </source>
</reference>
<keyword evidence="1" id="KW-0472">Membrane</keyword>
<evidence type="ECO:0000313" key="3">
    <source>
        <dbReference type="Proteomes" id="UP000020773"/>
    </source>
</evidence>
<comment type="caution">
    <text evidence="2">The sequence shown here is derived from an EMBL/GenBank/DDBJ whole genome shotgun (WGS) entry which is preliminary data.</text>
</comment>
<keyword evidence="1" id="KW-1133">Transmembrane helix</keyword>
<sequence>MKRTTYIFIGILVSVLVILMAGVVYISFQKSETNSYTLTLSEKILRTEFSGIRAVKVYANDTRRVWLDEACVNVVSSTDGKTRLLSPESEYLKISQNADTLVICLDLTTYDLPKQKKEYLIPALQAKGLQLTIEADSNLAFVANAIRGLRTRIDRLHADSLTTYIRGGELRLDSCEIRAFCVDGDGVTFNAHQSIIPHLYLDLDGVRNWGVHESVIGTEHLTGSGVYHNNLQRGECKKMIWTPKKEDAELRLTIREKGSLILQEE</sequence>
<evidence type="ECO:0008006" key="4">
    <source>
        <dbReference type="Google" id="ProtNLM"/>
    </source>
</evidence>
<gene>
    <name evidence="2" type="ORF">M125_4705</name>
</gene>
<dbReference type="AlphaFoldDB" id="A0A015VRZ2"/>
<dbReference type="GeneID" id="60369981"/>
<dbReference type="EMBL" id="JGDB01000277">
    <property type="protein sequence ID" value="EXY88643.1"/>
    <property type="molecule type" value="Genomic_DNA"/>
</dbReference>
<evidence type="ECO:0000256" key="1">
    <source>
        <dbReference type="SAM" id="Phobius"/>
    </source>
</evidence>
<proteinExistence type="predicted"/>
<evidence type="ECO:0000313" key="2">
    <source>
        <dbReference type="EMBL" id="EXY88643.1"/>
    </source>
</evidence>
<keyword evidence="1" id="KW-0812">Transmembrane</keyword>
<dbReference type="PATRIC" id="fig|1339316.3.peg.4470"/>
<name>A0A015VRZ2_BACFG</name>
<dbReference type="Proteomes" id="UP000020773">
    <property type="component" value="Unassembled WGS sequence"/>
</dbReference>
<dbReference type="RefSeq" id="WP_005791989.1">
    <property type="nucleotide sequence ID" value="NZ_JGDB01000277.1"/>
</dbReference>
<accession>A0A015VRZ2</accession>
<protein>
    <recommendedName>
        <fullName evidence="4">Adhesin domain-containing protein</fullName>
    </recommendedName>
</protein>